<sequence>MSGARGDQGESLLELLIAVAIMGLAVVAIMAGLVTSVLISDVHRKQATAGTAVRDYAEAIQTSVAGEHYVPCAGATSYKPDALVPAFSAPSGFTPSVVAGSVKYWNGGAWQTGCSTDLGLQQLTIQVASDDGRATERVDVVLRKPCGLDTSC</sequence>
<evidence type="ECO:0000256" key="1">
    <source>
        <dbReference type="SAM" id="Phobius"/>
    </source>
</evidence>
<keyword evidence="1" id="KW-0472">Membrane</keyword>
<dbReference type="Proteomes" id="UP000294225">
    <property type="component" value="Unassembled WGS sequence"/>
</dbReference>
<comment type="caution">
    <text evidence="2">The sequence shown here is derived from an EMBL/GenBank/DDBJ whole genome shotgun (WGS) entry which is preliminary data.</text>
</comment>
<proteinExistence type="predicted"/>
<gene>
    <name evidence="2" type="ORF">E0H92_11955</name>
</gene>
<evidence type="ECO:0000313" key="2">
    <source>
        <dbReference type="EMBL" id="TCC42300.1"/>
    </source>
</evidence>
<dbReference type="EMBL" id="SJKC01000001">
    <property type="protein sequence ID" value="TCC42300.1"/>
    <property type="molecule type" value="Genomic_DNA"/>
</dbReference>
<reference evidence="2 3" key="1">
    <citation type="submission" date="2019-02" db="EMBL/GenBank/DDBJ databases">
        <title>Kribbella capetownensis sp. nov. and Kribbella speibonae sp. nov., isolated from soil.</title>
        <authorList>
            <person name="Curtis S.M."/>
            <person name="Norton I."/>
            <person name="Everest G.J."/>
            <person name="Meyers P.R."/>
        </authorList>
    </citation>
    <scope>NUCLEOTIDE SEQUENCE [LARGE SCALE GENOMIC DNA]</scope>
    <source>
        <strain evidence="2 3">YM55</strain>
    </source>
</reference>
<dbReference type="RefSeq" id="WP_131496242.1">
    <property type="nucleotide sequence ID" value="NZ_SJKC01000001.1"/>
</dbReference>
<keyword evidence="1" id="KW-1133">Transmembrane helix</keyword>
<evidence type="ECO:0000313" key="3">
    <source>
        <dbReference type="Proteomes" id="UP000294225"/>
    </source>
</evidence>
<name>A0A4R0J9A7_9ACTN</name>
<feature type="transmembrane region" description="Helical" evidence="1">
    <location>
        <begin position="15"/>
        <end position="39"/>
    </location>
</feature>
<accession>A0A4R0J9A7</accession>
<protein>
    <submittedName>
        <fullName evidence="2">Type II secretion system protein</fullName>
    </submittedName>
</protein>
<dbReference type="AlphaFoldDB" id="A0A4R0J9A7"/>
<keyword evidence="1" id="KW-0812">Transmembrane</keyword>
<organism evidence="2 3">
    <name type="scientific">Kribbella speibonae</name>
    <dbReference type="NCBI Taxonomy" id="1572660"/>
    <lineage>
        <taxon>Bacteria</taxon>
        <taxon>Bacillati</taxon>
        <taxon>Actinomycetota</taxon>
        <taxon>Actinomycetes</taxon>
        <taxon>Propionibacteriales</taxon>
        <taxon>Kribbellaceae</taxon>
        <taxon>Kribbella</taxon>
    </lineage>
</organism>